<name>A0A8J4QNU8_9ROSI</name>
<proteinExistence type="predicted"/>
<reference evidence="1" key="1">
    <citation type="submission" date="2020-03" db="EMBL/GenBank/DDBJ databases">
        <title>Castanea mollissima Vanexum genome sequencing.</title>
        <authorList>
            <person name="Staton M."/>
        </authorList>
    </citation>
    <scope>NUCLEOTIDE SEQUENCE</scope>
    <source>
        <tissue evidence="1">Leaf</tissue>
    </source>
</reference>
<comment type="caution">
    <text evidence="1">The sequence shown here is derived from an EMBL/GenBank/DDBJ whole genome shotgun (WGS) entry which is preliminary data.</text>
</comment>
<organism evidence="1 2">
    <name type="scientific">Castanea mollissima</name>
    <name type="common">Chinese chestnut</name>
    <dbReference type="NCBI Taxonomy" id="60419"/>
    <lineage>
        <taxon>Eukaryota</taxon>
        <taxon>Viridiplantae</taxon>
        <taxon>Streptophyta</taxon>
        <taxon>Embryophyta</taxon>
        <taxon>Tracheophyta</taxon>
        <taxon>Spermatophyta</taxon>
        <taxon>Magnoliopsida</taxon>
        <taxon>eudicotyledons</taxon>
        <taxon>Gunneridae</taxon>
        <taxon>Pentapetalae</taxon>
        <taxon>rosids</taxon>
        <taxon>fabids</taxon>
        <taxon>Fagales</taxon>
        <taxon>Fagaceae</taxon>
        <taxon>Castanea</taxon>
    </lineage>
</organism>
<evidence type="ECO:0000313" key="2">
    <source>
        <dbReference type="Proteomes" id="UP000737018"/>
    </source>
</evidence>
<dbReference type="OrthoDB" id="17948at2759"/>
<accession>A0A8J4QNU8</accession>
<dbReference type="Proteomes" id="UP000737018">
    <property type="component" value="Unassembled WGS sequence"/>
</dbReference>
<protein>
    <submittedName>
        <fullName evidence="1">Uncharacterized protein</fullName>
    </submittedName>
</protein>
<dbReference type="EMBL" id="JRKL02003535">
    <property type="protein sequence ID" value="KAF3954937.1"/>
    <property type="molecule type" value="Genomic_DNA"/>
</dbReference>
<sequence length="136" mass="14900">MNVAEKHDLPNENVIFQASTRDLELDVACDTNAKRELLTLSKDIGLPAPPNEESESMKSSDEVLGIAMVGVSMEVDMTNEQNTCLALNDLPLPEHFSKRERFRDAGNGAAILADCLPTSDSHIEITIIDDFSVANR</sequence>
<gene>
    <name evidence="1" type="ORF">CMV_019782</name>
</gene>
<dbReference type="AlphaFoldDB" id="A0A8J4QNU8"/>
<keyword evidence="2" id="KW-1185">Reference proteome</keyword>
<evidence type="ECO:0000313" key="1">
    <source>
        <dbReference type="EMBL" id="KAF3954937.1"/>
    </source>
</evidence>